<dbReference type="InterPro" id="IPR001394">
    <property type="entry name" value="Peptidase_C19_UCH"/>
</dbReference>
<feature type="region of interest" description="Disordered" evidence="1">
    <location>
        <begin position="190"/>
        <end position="210"/>
    </location>
</feature>
<dbReference type="GO" id="GO:0005634">
    <property type="term" value="C:nucleus"/>
    <property type="evidence" value="ECO:0007669"/>
    <property type="project" value="TreeGrafter"/>
</dbReference>
<proteinExistence type="predicted"/>
<evidence type="ECO:0000313" key="4">
    <source>
        <dbReference type="RefSeq" id="XP_005755775.1"/>
    </source>
</evidence>
<dbReference type="InterPro" id="IPR018200">
    <property type="entry name" value="USP_CS"/>
</dbReference>
<protein>
    <submittedName>
        <fullName evidence="4">Ubiquitin carboxyl-terminal hydrolase 26-like</fullName>
    </submittedName>
</protein>
<feature type="compositionally biased region" description="Basic and acidic residues" evidence="1">
    <location>
        <begin position="190"/>
        <end position="202"/>
    </location>
</feature>
<dbReference type="Gene3D" id="3.90.70.10">
    <property type="entry name" value="Cysteine proteinases"/>
    <property type="match status" value="1"/>
</dbReference>
<keyword evidence="3" id="KW-1185">Reference proteome</keyword>
<dbReference type="PROSITE" id="PS50235">
    <property type="entry name" value="USP_3"/>
    <property type="match status" value="1"/>
</dbReference>
<gene>
    <name evidence="4" type="primary">LOC102197951</name>
</gene>
<dbReference type="PROSITE" id="PS00973">
    <property type="entry name" value="USP_2"/>
    <property type="match status" value="1"/>
</dbReference>
<dbReference type="InterPro" id="IPR050164">
    <property type="entry name" value="Peptidase_C19"/>
</dbReference>
<reference evidence="4" key="1">
    <citation type="submission" date="2025-08" db="UniProtKB">
        <authorList>
            <consortium name="RefSeq"/>
        </authorList>
    </citation>
    <scope>IDENTIFICATION</scope>
</reference>
<evidence type="ECO:0000313" key="3">
    <source>
        <dbReference type="Proteomes" id="UP000695023"/>
    </source>
</evidence>
<organism evidence="3 4">
    <name type="scientific">Pundamilia nyererei</name>
    <dbReference type="NCBI Taxonomy" id="303518"/>
    <lineage>
        <taxon>Eukaryota</taxon>
        <taxon>Metazoa</taxon>
        <taxon>Chordata</taxon>
        <taxon>Craniata</taxon>
        <taxon>Vertebrata</taxon>
        <taxon>Euteleostomi</taxon>
        <taxon>Actinopterygii</taxon>
        <taxon>Neopterygii</taxon>
        <taxon>Teleostei</taxon>
        <taxon>Neoteleostei</taxon>
        <taxon>Acanthomorphata</taxon>
        <taxon>Ovalentaria</taxon>
        <taxon>Cichlomorphae</taxon>
        <taxon>Cichliformes</taxon>
        <taxon>Cichlidae</taxon>
        <taxon>African cichlids</taxon>
        <taxon>Pseudocrenilabrinae</taxon>
        <taxon>Haplochromini</taxon>
        <taxon>Pundamilia</taxon>
    </lineage>
</organism>
<dbReference type="PANTHER" id="PTHR24006:SF899">
    <property type="entry name" value="UBIQUITIN CARBOXYL-TERMINAL HYDROLASE"/>
    <property type="match status" value="1"/>
</dbReference>
<dbReference type="GO" id="GO:0004843">
    <property type="term" value="F:cysteine-type deubiquitinase activity"/>
    <property type="evidence" value="ECO:0007669"/>
    <property type="project" value="InterPro"/>
</dbReference>
<evidence type="ECO:0000259" key="2">
    <source>
        <dbReference type="PROSITE" id="PS50235"/>
    </source>
</evidence>
<feature type="domain" description="USP" evidence="2">
    <location>
        <begin position="1"/>
        <end position="168"/>
    </location>
</feature>
<dbReference type="AlphaFoldDB" id="A0A9Y3S2U6"/>
<name>A0A9Y3S2U6_9CICH</name>
<evidence type="ECO:0000256" key="1">
    <source>
        <dbReference type="SAM" id="MobiDB-lite"/>
    </source>
</evidence>
<dbReference type="InterPro" id="IPR028889">
    <property type="entry name" value="USP"/>
</dbReference>
<dbReference type="SUPFAM" id="SSF54001">
    <property type="entry name" value="Cysteine proteinases"/>
    <property type="match status" value="1"/>
</dbReference>
<dbReference type="GeneID" id="102197951"/>
<dbReference type="PANTHER" id="PTHR24006">
    <property type="entry name" value="UBIQUITIN CARBOXYL-TERMINAL HYDROLASE"/>
    <property type="match status" value="1"/>
</dbReference>
<dbReference type="GO" id="GO:0016579">
    <property type="term" value="P:protein deubiquitination"/>
    <property type="evidence" value="ECO:0007669"/>
    <property type="project" value="InterPro"/>
</dbReference>
<sequence>MKNDSRSFFWILPLMVEDSRYKTYNVKQGLEAFFELQQVSGDDQIYCSRCDEKQNANIKWEITQHPDVLTLLLKRFTFDYKLRRYVKLHCKADVPQTLHIEKYTYELYAVVNHFGSLTGGHYTAEIKSYENGQWYCFDDGRVKSVKLFLAKENPLSSSTAYILLYRKVRKEAPKTDGSDHDAQCAHSDVKAEGRSHETHRGDTAFPHYQPERYDDKRKDILKGFNSDLPKSCRDDGVLGKLMNFNGEPDKQPNQRAARINKTTEHQMSIKADVQWLDSYKKAHMYPDINRRENLRTHKIHGIQQNIPKRNTRRYETLPGRLQTTLILRLEQKQVHQGVAQEEVDRNL</sequence>
<dbReference type="Pfam" id="PF00443">
    <property type="entry name" value="UCH"/>
    <property type="match status" value="1"/>
</dbReference>
<accession>A0A9Y3S2U6</accession>
<dbReference type="RefSeq" id="XP_005755775.1">
    <property type="nucleotide sequence ID" value="XM_005755718.1"/>
</dbReference>
<dbReference type="InterPro" id="IPR038765">
    <property type="entry name" value="Papain-like_cys_pep_sf"/>
</dbReference>
<dbReference type="Proteomes" id="UP000695023">
    <property type="component" value="Unplaced"/>
</dbReference>
<dbReference type="GO" id="GO:0005829">
    <property type="term" value="C:cytosol"/>
    <property type="evidence" value="ECO:0007669"/>
    <property type="project" value="TreeGrafter"/>
</dbReference>